<evidence type="ECO:0000256" key="2">
    <source>
        <dbReference type="ARBA" id="ARBA00008766"/>
    </source>
</evidence>
<dbReference type="GO" id="GO:0070006">
    <property type="term" value="F:metalloaminopeptidase activity"/>
    <property type="evidence" value="ECO:0007669"/>
    <property type="project" value="InterPro"/>
</dbReference>
<name>A0A1G4INR2_9SACH</name>
<dbReference type="AlphaFoldDB" id="A0A1G4INR2"/>
<comment type="cofactor">
    <cofactor evidence="1">
        <name>Mn(2+)</name>
        <dbReference type="ChEBI" id="CHEBI:29035"/>
    </cofactor>
</comment>
<dbReference type="CDD" id="cd01087">
    <property type="entry name" value="Prolidase"/>
    <property type="match status" value="1"/>
</dbReference>
<comment type="similarity">
    <text evidence="2">Belongs to the peptidase M24B family.</text>
</comment>
<dbReference type="GO" id="GO:0030145">
    <property type="term" value="F:manganese ion binding"/>
    <property type="evidence" value="ECO:0007669"/>
    <property type="project" value="InterPro"/>
</dbReference>
<reference evidence="8" key="1">
    <citation type="submission" date="2016-03" db="EMBL/GenBank/DDBJ databases">
        <authorList>
            <person name="Devillers Hugo."/>
        </authorList>
    </citation>
    <scope>NUCLEOTIDE SEQUENCE [LARGE SCALE GENOMIC DNA]</scope>
</reference>
<dbReference type="Gene3D" id="3.40.350.10">
    <property type="entry name" value="Creatinase/prolidase N-terminal domain"/>
    <property type="match status" value="1"/>
</dbReference>
<dbReference type="InterPro" id="IPR036005">
    <property type="entry name" value="Creatinase/aminopeptidase-like"/>
</dbReference>
<organism evidence="7 8">
    <name type="scientific">Lachancea meyersii CBS 8951</name>
    <dbReference type="NCBI Taxonomy" id="1266667"/>
    <lineage>
        <taxon>Eukaryota</taxon>
        <taxon>Fungi</taxon>
        <taxon>Dikarya</taxon>
        <taxon>Ascomycota</taxon>
        <taxon>Saccharomycotina</taxon>
        <taxon>Saccharomycetes</taxon>
        <taxon>Saccharomycetales</taxon>
        <taxon>Saccharomycetaceae</taxon>
        <taxon>Lachancea</taxon>
    </lineage>
</organism>
<gene>
    <name evidence="7" type="ORF">LAME_0A03928G</name>
</gene>
<dbReference type="Pfam" id="PF05195">
    <property type="entry name" value="AMP_N"/>
    <property type="match status" value="1"/>
</dbReference>
<keyword evidence="4" id="KW-0378">Hydrolase</keyword>
<dbReference type="InterPro" id="IPR029149">
    <property type="entry name" value="Creatin/AminoP/Spt16_N"/>
</dbReference>
<dbReference type="SUPFAM" id="SSF55920">
    <property type="entry name" value="Creatinase/aminopeptidase"/>
    <property type="match status" value="1"/>
</dbReference>
<evidence type="ECO:0000256" key="1">
    <source>
        <dbReference type="ARBA" id="ARBA00001936"/>
    </source>
</evidence>
<dbReference type="InterPro" id="IPR007865">
    <property type="entry name" value="Aminopep_P_N"/>
</dbReference>
<dbReference type="PANTHER" id="PTHR43226:SF1">
    <property type="entry name" value="XAA-PRO DIPEPTIDASE"/>
    <property type="match status" value="1"/>
</dbReference>
<dbReference type="EMBL" id="LT598483">
    <property type="protein sequence ID" value="SCU78270.1"/>
    <property type="molecule type" value="Genomic_DNA"/>
</dbReference>
<accession>A0A1G4INR2</accession>
<evidence type="ECO:0000313" key="7">
    <source>
        <dbReference type="EMBL" id="SCU78270.1"/>
    </source>
</evidence>
<proteinExistence type="inferred from homology"/>
<dbReference type="SUPFAM" id="SSF53092">
    <property type="entry name" value="Creatinase/prolidase N-terminal domain"/>
    <property type="match status" value="1"/>
</dbReference>
<dbReference type="InterPro" id="IPR052433">
    <property type="entry name" value="X-Pro_dipept-like"/>
</dbReference>
<evidence type="ECO:0000256" key="3">
    <source>
        <dbReference type="ARBA" id="ARBA00022723"/>
    </source>
</evidence>
<dbReference type="OrthoDB" id="10261878at2759"/>
<keyword evidence="3" id="KW-0479">Metal-binding</keyword>
<dbReference type="SMART" id="SM01011">
    <property type="entry name" value="AMP_N"/>
    <property type="match status" value="1"/>
</dbReference>
<evidence type="ECO:0000256" key="4">
    <source>
        <dbReference type="ARBA" id="ARBA00022801"/>
    </source>
</evidence>
<dbReference type="Pfam" id="PF00557">
    <property type="entry name" value="Peptidase_M24"/>
    <property type="match status" value="1"/>
</dbReference>
<dbReference type="InterPro" id="IPR000994">
    <property type="entry name" value="Pept_M24"/>
</dbReference>
<protein>
    <submittedName>
        <fullName evidence="7">LAME_0A03928g1_1</fullName>
    </submittedName>
</protein>
<sequence>MSISLLGLILSTVILMFSAFKRLKRTYRAPTARMPNPIAKRESNILSSLEAHKYPAKKHALKVKSFFLEKKTDCDSSKAAIFIAGEQLEAIKYCDQTKPFRQNRYFYYLTGTNIPGCSVIFDLATDSLTLFLPDVDADDVMWSGLPMSVEAAHNKYDVDKVLYAKDLESELEKLAPRKVYTTDLDRFPASPMGDQLISGDPHLFYALDEARLTKDWYEIQLLRRAAEVTDNCHLAVMSALPIENNEGHMHAEFTYHALRQGSKNQGYDPICCSGTSCSTLHYVKNDESMENKHSVLIDAGAEWENYTADVTRCFPINGTFTKEHREIYEAVLDMQSQVMDKIKPGVSWESLHLLAHRILIEHFLKLGIFKKSFSQEEIMNRKASLCFFPHGLGHLLGMDTHDVGGYANYNDSDPLLQYLRLRRQLQEGMVVTDEPGIYFNTFLIKEYLEKHPERAEVVNKEVMKKYMYVGGVRIEDNILVTRNGYENLTGITSDPDEIENIVKAGLAKGRSHFHVVS</sequence>
<dbReference type="PANTHER" id="PTHR43226">
    <property type="entry name" value="XAA-PRO AMINOPEPTIDASE 3"/>
    <property type="match status" value="1"/>
</dbReference>
<keyword evidence="5" id="KW-0464">Manganese</keyword>
<evidence type="ECO:0000313" key="8">
    <source>
        <dbReference type="Proteomes" id="UP000191144"/>
    </source>
</evidence>
<dbReference type="FunFam" id="3.90.230.10:FF:000002">
    <property type="entry name" value="Xaa-Pro aminopeptidase 3"/>
    <property type="match status" value="1"/>
</dbReference>
<evidence type="ECO:0000259" key="6">
    <source>
        <dbReference type="SMART" id="SM01011"/>
    </source>
</evidence>
<evidence type="ECO:0000256" key="5">
    <source>
        <dbReference type="ARBA" id="ARBA00023211"/>
    </source>
</evidence>
<keyword evidence="8" id="KW-1185">Reference proteome</keyword>
<feature type="domain" description="Aminopeptidase P N-terminal" evidence="6">
    <location>
        <begin position="54"/>
        <end position="191"/>
    </location>
</feature>
<dbReference type="Gene3D" id="3.90.230.10">
    <property type="entry name" value="Creatinase/methionine aminopeptidase superfamily"/>
    <property type="match status" value="1"/>
</dbReference>
<dbReference type="GO" id="GO:0006508">
    <property type="term" value="P:proteolysis"/>
    <property type="evidence" value="ECO:0007669"/>
    <property type="project" value="TreeGrafter"/>
</dbReference>
<dbReference type="Proteomes" id="UP000191144">
    <property type="component" value="Chromosome A"/>
</dbReference>